<feature type="transmembrane region" description="Helical" evidence="7">
    <location>
        <begin position="346"/>
        <end position="367"/>
    </location>
</feature>
<dbReference type="CDD" id="cd17480">
    <property type="entry name" value="MFS_SLC40A1_like"/>
    <property type="match status" value="1"/>
</dbReference>
<keyword evidence="10" id="KW-1185">Reference proteome</keyword>
<keyword evidence="3 7" id="KW-0813">Transport</keyword>
<evidence type="ECO:0000256" key="2">
    <source>
        <dbReference type="ARBA" id="ARBA00006279"/>
    </source>
</evidence>
<proteinExistence type="inferred from homology"/>
<comment type="subcellular location">
    <subcellularLocation>
        <location evidence="1 7">Membrane</location>
        <topology evidence="1 7">Multi-pass membrane protein</topology>
    </subcellularLocation>
</comment>
<dbReference type="PANTHER" id="PTHR11660">
    <property type="entry name" value="SOLUTE CARRIER FAMILY 40 MEMBER"/>
    <property type="match status" value="1"/>
</dbReference>
<evidence type="ECO:0000256" key="8">
    <source>
        <dbReference type="SAM" id="MobiDB-lite"/>
    </source>
</evidence>
<dbReference type="InterPro" id="IPR009716">
    <property type="entry name" value="Ferroportin-1"/>
</dbReference>
<comment type="caution">
    <text evidence="7">Lacks conserved residue(s) required for the propagation of feature annotation.</text>
</comment>
<protein>
    <recommendedName>
        <fullName evidence="7">Solute carrier family 40 member</fullName>
    </recommendedName>
</protein>
<feature type="transmembrane region" description="Helical" evidence="7">
    <location>
        <begin position="379"/>
        <end position="398"/>
    </location>
</feature>
<dbReference type="PANTHER" id="PTHR11660:SF57">
    <property type="entry name" value="SOLUTE CARRIER FAMILY 40 MEMBER"/>
    <property type="match status" value="1"/>
</dbReference>
<organism evidence="9 10">
    <name type="scientific">Fusarium heterosporum</name>
    <dbReference type="NCBI Taxonomy" id="42747"/>
    <lineage>
        <taxon>Eukaryota</taxon>
        <taxon>Fungi</taxon>
        <taxon>Dikarya</taxon>
        <taxon>Ascomycota</taxon>
        <taxon>Pezizomycotina</taxon>
        <taxon>Sordariomycetes</taxon>
        <taxon>Hypocreomycetidae</taxon>
        <taxon>Hypocreales</taxon>
        <taxon>Nectriaceae</taxon>
        <taxon>Fusarium</taxon>
        <taxon>Fusarium heterosporum species complex</taxon>
    </lineage>
</organism>
<dbReference type="Pfam" id="PF06963">
    <property type="entry name" value="FPN1"/>
    <property type="match status" value="1"/>
</dbReference>
<accession>A0A8H5TAS4</accession>
<keyword evidence="5 7" id="KW-1133">Transmembrane helix</keyword>
<dbReference type="GO" id="GO:0005381">
    <property type="term" value="F:iron ion transmembrane transporter activity"/>
    <property type="evidence" value="ECO:0007669"/>
    <property type="project" value="UniProtKB-UniRule"/>
</dbReference>
<feature type="transmembrane region" description="Helical" evidence="7">
    <location>
        <begin position="310"/>
        <end position="334"/>
    </location>
</feature>
<keyword evidence="7" id="KW-0406">Ion transport</keyword>
<comment type="function">
    <text evidence="7">May be involved in iron transport and iron homeostasis.</text>
</comment>
<feature type="transmembrane region" description="Helical" evidence="7">
    <location>
        <begin position="83"/>
        <end position="103"/>
    </location>
</feature>
<dbReference type="EMBL" id="JAAGWQ010000111">
    <property type="protein sequence ID" value="KAF5666201.1"/>
    <property type="molecule type" value="Genomic_DNA"/>
</dbReference>
<keyword evidence="6 7" id="KW-0472">Membrane</keyword>
<evidence type="ECO:0000256" key="7">
    <source>
        <dbReference type="RuleBase" id="RU365065"/>
    </source>
</evidence>
<feature type="transmembrane region" description="Helical" evidence="7">
    <location>
        <begin position="130"/>
        <end position="149"/>
    </location>
</feature>
<dbReference type="OrthoDB" id="648861at2759"/>
<evidence type="ECO:0000313" key="9">
    <source>
        <dbReference type="EMBL" id="KAF5666201.1"/>
    </source>
</evidence>
<dbReference type="Proteomes" id="UP000567885">
    <property type="component" value="Unassembled WGS sequence"/>
</dbReference>
<comment type="similarity">
    <text evidence="2 7">Belongs to the ferroportin (FP) (TC 2.A.100) family. SLC40A subfamily.</text>
</comment>
<dbReference type="AlphaFoldDB" id="A0A8H5TAS4"/>
<reference evidence="9 10" key="1">
    <citation type="submission" date="2020-05" db="EMBL/GenBank/DDBJ databases">
        <title>Identification and distribution of gene clusters putatively required for synthesis of sphingolipid metabolism inhibitors in phylogenetically diverse species of the filamentous fungus Fusarium.</title>
        <authorList>
            <person name="Kim H.-S."/>
            <person name="Busman M."/>
            <person name="Brown D.W."/>
            <person name="Divon H."/>
            <person name="Uhlig S."/>
            <person name="Proctor R.H."/>
        </authorList>
    </citation>
    <scope>NUCLEOTIDE SEQUENCE [LARGE SCALE GENOMIC DNA]</scope>
    <source>
        <strain evidence="9 10">NRRL 20693</strain>
    </source>
</reference>
<feature type="transmembrane region" description="Helical" evidence="7">
    <location>
        <begin position="493"/>
        <end position="511"/>
    </location>
</feature>
<name>A0A8H5TAS4_FUSHE</name>
<evidence type="ECO:0000313" key="10">
    <source>
        <dbReference type="Proteomes" id="UP000567885"/>
    </source>
</evidence>
<evidence type="ECO:0000256" key="1">
    <source>
        <dbReference type="ARBA" id="ARBA00004141"/>
    </source>
</evidence>
<dbReference type="SUPFAM" id="SSF103473">
    <property type="entry name" value="MFS general substrate transporter"/>
    <property type="match status" value="1"/>
</dbReference>
<evidence type="ECO:0000256" key="3">
    <source>
        <dbReference type="ARBA" id="ARBA00022448"/>
    </source>
</evidence>
<feature type="transmembrane region" description="Helical" evidence="7">
    <location>
        <begin position="161"/>
        <end position="183"/>
    </location>
</feature>
<evidence type="ECO:0000256" key="6">
    <source>
        <dbReference type="ARBA" id="ARBA00023136"/>
    </source>
</evidence>
<evidence type="ECO:0000256" key="5">
    <source>
        <dbReference type="ARBA" id="ARBA00022989"/>
    </source>
</evidence>
<feature type="region of interest" description="Disordered" evidence="8">
    <location>
        <begin position="34"/>
        <end position="53"/>
    </location>
</feature>
<sequence>MASPASVGNDETSPLLAASPIAATGVIRSQYQSLSRSEGISGDNNEDSTRDDEPRVLSQSARRLYISHSLSTWNSRVFEFGSVLYLASIFPGTLMPLAVYSLIRGASAIALSSWVGHCIDRMDRLKTVRLSIVSQRLAVAVSCVVFFVLSKAPALSRELQVGLLAVLILMACIEKLASIMNLVSVERDWVIVVARSDTSALRTMNSQMRRIDLICKLLGPFFIGIMDGISTETAILINLSMNCASVVIEYFTIAKVYYQVPELQQAKIIPHIALHDNGDAQQTRQSFWISSKKVLQKTLDDLRLYFNHQAFAPSFSIALLFCTVLSFGGVMVTYLLSSGYSSSQIAAMRTVSVALEVLATWVGPWLMKKIGPVRAGLWSLSWQLGCLIVGVSIFRLYADNVLVSTLGLVCGTILSRIGLWGVDLSAQVIIQEVSPDDSMRKKLTYVIYLMQEVEAENRGAFSAVEASWQNLFEMCSYTSTIIFSSPSQFHKPTTISITAVFLAWALYSSFVKKRRGHLVHLPSCISPEKQQEIIDDLLESRPSRRREGF</sequence>
<evidence type="ECO:0000256" key="4">
    <source>
        <dbReference type="ARBA" id="ARBA00022692"/>
    </source>
</evidence>
<comment type="caution">
    <text evidence="9">The sequence shown here is derived from an EMBL/GenBank/DDBJ whole genome shotgun (WGS) entry which is preliminary data.</text>
</comment>
<gene>
    <name evidence="9" type="ORF">FHETE_6323</name>
</gene>
<keyword evidence="4 7" id="KW-0812">Transmembrane</keyword>
<dbReference type="InterPro" id="IPR036259">
    <property type="entry name" value="MFS_trans_sf"/>
</dbReference>
<dbReference type="GO" id="GO:0016020">
    <property type="term" value="C:membrane"/>
    <property type="evidence" value="ECO:0007669"/>
    <property type="project" value="UniProtKB-SubCell"/>
</dbReference>